<name>A0ABR1YJJ5_9PEZI</name>
<sequence>MSTLNPKKATLDGEKRIDIADGLNNFAKDGFKSQLYSDLTIRCKDGASGEDRDFFVHKMVLCLQSEFFANACKPNSPFVEAKTGVITLDEDAFIVELMLATIYSDEPHYLESRMRKYYSPLPTLESELHCIADIYAMGDKYRAPILMYNAGDTFGHRVRSRFSFEKPGCGTIRGFMLLAKKVFESTPDSARTFRNIIYLHTKSYIDTLMMTTYFQPEMDEVDGFWSGYARFLTFFTRRERRCPACGEACTKEWTDWRDNFSYGRMVMGCFNKVCLNKSSIEDWHRPVEEENNPGAAANGSGEEPNSHKRPRLS</sequence>
<dbReference type="InterPro" id="IPR000210">
    <property type="entry name" value="BTB/POZ_dom"/>
</dbReference>
<dbReference type="PROSITE" id="PS50097">
    <property type="entry name" value="BTB"/>
    <property type="match status" value="1"/>
</dbReference>
<gene>
    <name evidence="3" type="ORF">HDK90DRAFT_332692</name>
</gene>
<dbReference type="Pfam" id="PF00651">
    <property type="entry name" value="BTB"/>
    <property type="match status" value="1"/>
</dbReference>
<evidence type="ECO:0000259" key="2">
    <source>
        <dbReference type="PROSITE" id="PS50097"/>
    </source>
</evidence>
<dbReference type="Gene3D" id="3.30.710.10">
    <property type="entry name" value="Potassium Channel Kv1.1, Chain A"/>
    <property type="match status" value="1"/>
</dbReference>
<dbReference type="InterPro" id="IPR011333">
    <property type="entry name" value="SKP1/BTB/POZ_sf"/>
</dbReference>
<keyword evidence="4" id="KW-1185">Reference proteome</keyword>
<reference evidence="3 4" key="1">
    <citation type="submission" date="2024-04" db="EMBL/GenBank/DDBJ databases">
        <title>Phyllosticta paracitricarpa is synonymous to the EU quarantine fungus P. citricarpa based on phylogenomic analyses.</title>
        <authorList>
            <consortium name="Lawrence Berkeley National Laboratory"/>
            <person name="Van Ingen-Buijs V.A."/>
            <person name="Van Westerhoven A.C."/>
            <person name="Haridas S."/>
            <person name="Skiadas P."/>
            <person name="Martin F."/>
            <person name="Groenewald J.Z."/>
            <person name="Crous P.W."/>
            <person name="Seidl M.F."/>
        </authorList>
    </citation>
    <scope>NUCLEOTIDE SEQUENCE [LARGE SCALE GENOMIC DNA]</scope>
    <source>
        <strain evidence="3 4">CBS 123374</strain>
    </source>
</reference>
<protein>
    <recommendedName>
        <fullName evidence="2">BTB domain-containing protein</fullName>
    </recommendedName>
</protein>
<dbReference type="Proteomes" id="UP001492380">
    <property type="component" value="Unassembled WGS sequence"/>
</dbReference>
<accession>A0ABR1YJJ5</accession>
<dbReference type="SMART" id="SM00225">
    <property type="entry name" value="BTB"/>
    <property type="match status" value="1"/>
</dbReference>
<feature type="domain" description="BTB" evidence="2">
    <location>
        <begin position="37"/>
        <end position="111"/>
    </location>
</feature>
<evidence type="ECO:0000313" key="4">
    <source>
        <dbReference type="Proteomes" id="UP001492380"/>
    </source>
</evidence>
<organism evidence="3 4">
    <name type="scientific">Phyllosticta capitalensis</name>
    <dbReference type="NCBI Taxonomy" id="121624"/>
    <lineage>
        <taxon>Eukaryota</taxon>
        <taxon>Fungi</taxon>
        <taxon>Dikarya</taxon>
        <taxon>Ascomycota</taxon>
        <taxon>Pezizomycotina</taxon>
        <taxon>Dothideomycetes</taxon>
        <taxon>Dothideomycetes incertae sedis</taxon>
        <taxon>Botryosphaeriales</taxon>
        <taxon>Phyllostictaceae</taxon>
        <taxon>Phyllosticta</taxon>
    </lineage>
</organism>
<dbReference type="PANTHER" id="PTHR47843:SF5">
    <property type="entry name" value="BTB_POZ DOMAIN PROTEIN"/>
    <property type="match status" value="1"/>
</dbReference>
<dbReference type="PANTHER" id="PTHR47843">
    <property type="entry name" value="BTB DOMAIN-CONTAINING PROTEIN-RELATED"/>
    <property type="match status" value="1"/>
</dbReference>
<proteinExistence type="predicted"/>
<dbReference type="CDD" id="cd18186">
    <property type="entry name" value="BTB_POZ_ZBTB_KLHL-like"/>
    <property type="match status" value="1"/>
</dbReference>
<feature type="region of interest" description="Disordered" evidence="1">
    <location>
        <begin position="286"/>
        <end position="313"/>
    </location>
</feature>
<evidence type="ECO:0000256" key="1">
    <source>
        <dbReference type="SAM" id="MobiDB-lite"/>
    </source>
</evidence>
<dbReference type="EMBL" id="JBBWRZ010000008">
    <property type="protein sequence ID" value="KAK8230803.1"/>
    <property type="molecule type" value="Genomic_DNA"/>
</dbReference>
<dbReference type="SUPFAM" id="SSF54695">
    <property type="entry name" value="POZ domain"/>
    <property type="match status" value="1"/>
</dbReference>
<evidence type="ECO:0000313" key="3">
    <source>
        <dbReference type="EMBL" id="KAK8230803.1"/>
    </source>
</evidence>
<comment type="caution">
    <text evidence="3">The sequence shown here is derived from an EMBL/GenBank/DDBJ whole genome shotgun (WGS) entry which is preliminary data.</text>
</comment>